<dbReference type="InterPro" id="IPR000601">
    <property type="entry name" value="PKD_dom"/>
</dbReference>
<evidence type="ECO:0000259" key="7">
    <source>
        <dbReference type="PROSITE" id="PS50093"/>
    </source>
</evidence>
<keyword evidence="2" id="KW-0378">Hydrolase</keyword>
<feature type="region of interest" description="Disordered" evidence="4">
    <location>
        <begin position="475"/>
        <end position="516"/>
    </location>
</feature>
<dbReference type="InterPro" id="IPR041792">
    <property type="entry name" value="MPP_PAP"/>
</dbReference>
<keyword evidence="5" id="KW-1133">Transmembrane helix</keyword>
<evidence type="ECO:0000313" key="9">
    <source>
        <dbReference type="Proteomes" id="UP001291309"/>
    </source>
</evidence>
<comment type="caution">
    <text evidence="8">The sequence shown here is derived from an EMBL/GenBank/DDBJ whole genome shotgun (WGS) entry which is preliminary data.</text>
</comment>
<protein>
    <submittedName>
        <fullName evidence="8">Metallophosphoesterase</fullName>
    </submittedName>
</protein>
<dbReference type="InterPro" id="IPR022409">
    <property type="entry name" value="PKD/Chitinase_dom"/>
</dbReference>
<accession>A0ABU5GVU4</accession>
<evidence type="ECO:0000256" key="6">
    <source>
        <dbReference type="SAM" id="SignalP"/>
    </source>
</evidence>
<dbReference type="SUPFAM" id="SSF49299">
    <property type="entry name" value="PKD domain"/>
    <property type="match status" value="1"/>
</dbReference>
<dbReference type="InterPro" id="IPR035986">
    <property type="entry name" value="PKD_dom_sf"/>
</dbReference>
<reference evidence="8 9" key="1">
    <citation type="submission" date="2023-12" db="EMBL/GenBank/DDBJ databases">
        <title>the genome sequence of Hyalangium sp. s54d21.</title>
        <authorList>
            <person name="Zhang X."/>
        </authorList>
    </citation>
    <scope>NUCLEOTIDE SEQUENCE [LARGE SCALE GENOMIC DNA]</scope>
    <source>
        <strain evidence="9">s54d21</strain>
    </source>
</reference>
<dbReference type="CDD" id="cd00839">
    <property type="entry name" value="MPP_PAPs"/>
    <property type="match status" value="1"/>
</dbReference>
<feature type="chain" id="PRO_5046866077" evidence="6">
    <location>
        <begin position="26"/>
        <end position="540"/>
    </location>
</feature>
<keyword evidence="5" id="KW-0812">Transmembrane</keyword>
<proteinExistence type="predicted"/>
<keyword evidence="3" id="KW-0325">Glycoprotein</keyword>
<dbReference type="NCBIfam" id="TIGR03382">
    <property type="entry name" value="GC_trans_RRR"/>
    <property type="match status" value="1"/>
</dbReference>
<sequence>MHLAKVPALGALALALTLTTGAAHAATLTRTPYLQRVGPDTATVAFRLDTNCSPEVRYGINGATNLVARSQASGRVHAVVLTGLTPGAEYTYLVEGCGAKTEPKRFSTAPVPGTRKVRFAAVGDFGTGGKSQKEVAAAMLTQQPELFVALGDNAYSSGTEAEIQNNLFAPMAALLAEVPFFAVAGNHEYVTNASQPYLDNLYLPTSPSGGERYYSFDWGHVHFVGLDSSCAIGLASKDLCTLEAQKKWVEADLAASTADWKVVYFHHPPWSSGEHGSQLLMRREFGPLFERYGVDLVLTGHDHNYERSHPMLGNDRAPSGQRGVPYLVVGGGGASLRAFSASQPAWSAKRNNTDFGFLDVTVIEGTLTAQLRTPKGGVIDSFTLTKQLAPREDPPPAAKLSIDVEGERGNAPHQAFFLATPPSSDTTVSWDFGDGQSAEGTQVTHLYNEPGQYTVTATASNGDTATTQVAVAEADTGEVPTTPGTPVTGTPQPSPGPSQGTNPPLSDEGGASAGCATVPMGALLPLGALALAGLLRRRRR</sequence>
<organism evidence="8 9">
    <name type="scientific">Hyalangium rubrum</name>
    <dbReference type="NCBI Taxonomy" id="3103134"/>
    <lineage>
        <taxon>Bacteria</taxon>
        <taxon>Pseudomonadati</taxon>
        <taxon>Myxococcota</taxon>
        <taxon>Myxococcia</taxon>
        <taxon>Myxococcales</taxon>
        <taxon>Cystobacterineae</taxon>
        <taxon>Archangiaceae</taxon>
        <taxon>Hyalangium</taxon>
    </lineage>
</organism>
<evidence type="ECO:0000256" key="3">
    <source>
        <dbReference type="ARBA" id="ARBA00023180"/>
    </source>
</evidence>
<keyword evidence="1 6" id="KW-0732">Signal</keyword>
<dbReference type="InterPro" id="IPR013783">
    <property type="entry name" value="Ig-like_fold"/>
</dbReference>
<feature type="domain" description="PKD" evidence="7">
    <location>
        <begin position="398"/>
        <end position="461"/>
    </location>
</feature>
<dbReference type="InterPro" id="IPR029052">
    <property type="entry name" value="Metallo-depent_PP-like"/>
</dbReference>
<dbReference type="RefSeq" id="WP_321544018.1">
    <property type="nucleotide sequence ID" value="NZ_JAXIVS010000001.1"/>
</dbReference>
<gene>
    <name evidence="8" type="ORF">SYV04_02890</name>
</gene>
<dbReference type="Gene3D" id="2.60.40.10">
    <property type="entry name" value="Immunoglobulins"/>
    <property type="match status" value="1"/>
</dbReference>
<evidence type="ECO:0000256" key="1">
    <source>
        <dbReference type="ARBA" id="ARBA00022729"/>
    </source>
</evidence>
<feature type="compositionally biased region" description="Low complexity" evidence="4">
    <location>
        <begin position="477"/>
        <end position="504"/>
    </location>
</feature>
<keyword evidence="9" id="KW-1185">Reference proteome</keyword>
<feature type="signal peptide" evidence="6">
    <location>
        <begin position="1"/>
        <end position="25"/>
    </location>
</feature>
<dbReference type="InterPro" id="IPR039331">
    <property type="entry name" value="PAPs-like"/>
</dbReference>
<dbReference type="InterPro" id="IPR004843">
    <property type="entry name" value="Calcineurin-like_PHP"/>
</dbReference>
<evidence type="ECO:0000256" key="2">
    <source>
        <dbReference type="ARBA" id="ARBA00022801"/>
    </source>
</evidence>
<dbReference type="Proteomes" id="UP001291309">
    <property type="component" value="Unassembled WGS sequence"/>
</dbReference>
<evidence type="ECO:0000256" key="5">
    <source>
        <dbReference type="SAM" id="Phobius"/>
    </source>
</evidence>
<dbReference type="Pfam" id="PF18911">
    <property type="entry name" value="PKD_4"/>
    <property type="match status" value="1"/>
</dbReference>
<evidence type="ECO:0000256" key="4">
    <source>
        <dbReference type="SAM" id="MobiDB-lite"/>
    </source>
</evidence>
<dbReference type="PANTHER" id="PTHR22953:SF153">
    <property type="entry name" value="PURPLE ACID PHOSPHATASE"/>
    <property type="match status" value="1"/>
</dbReference>
<dbReference type="SMART" id="SM00089">
    <property type="entry name" value="PKD"/>
    <property type="match status" value="1"/>
</dbReference>
<dbReference type="InterPro" id="IPR008963">
    <property type="entry name" value="Purple_acid_Pase-like_N"/>
</dbReference>
<evidence type="ECO:0000313" key="8">
    <source>
        <dbReference type="EMBL" id="MDY7225306.1"/>
    </source>
</evidence>
<dbReference type="SUPFAM" id="SSF56300">
    <property type="entry name" value="Metallo-dependent phosphatases"/>
    <property type="match status" value="1"/>
</dbReference>
<dbReference type="CDD" id="cd00146">
    <property type="entry name" value="PKD"/>
    <property type="match status" value="1"/>
</dbReference>
<dbReference type="Pfam" id="PF00149">
    <property type="entry name" value="Metallophos"/>
    <property type="match status" value="1"/>
</dbReference>
<feature type="transmembrane region" description="Helical" evidence="5">
    <location>
        <begin position="516"/>
        <end position="535"/>
    </location>
</feature>
<name>A0ABU5GVU4_9BACT</name>
<dbReference type="InterPro" id="IPR017756">
    <property type="entry name" value="TM_Gly-Cys-Arg_CS"/>
</dbReference>
<dbReference type="SUPFAM" id="SSF49363">
    <property type="entry name" value="Purple acid phosphatase, N-terminal domain"/>
    <property type="match status" value="1"/>
</dbReference>
<dbReference type="Gene3D" id="3.60.21.10">
    <property type="match status" value="1"/>
</dbReference>
<keyword evidence="5" id="KW-0472">Membrane</keyword>
<dbReference type="PANTHER" id="PTHR22953">
    <property type="entry name" value="ACID PHOSPHATASE RELATED"/>
    <property type="match status" value="1"/>
</dbReference>
<dbReference type="PROSITE" id="PS50093">
    <property type="entry name" value="PKD"/>
    <property type="match status" value="1"/>
</dbReference>
<dbReference type="EMBL" id="JAXIVS010000001">
    <property type="protein sequence ID" value="MDY7225306.1"/>
    <property type="molecule type" value="Genomic_DNA"/>
</dbReference>